<accession>A0AAQ0FME6</accession>
<keyword evidence="4" id="KW-0904">Protein phosphatase</keyword>
<dbReference type="InterPro" id="IPR023485">
    <property type="entry name" value="Ptyr_pPase"/>
</dbReference>
<dbReference type="InterPro" id="IPR017867">
    <property type="entry name" value="Tyr_phospatase_low_mol_wt"/>
</dbReference>
<evidence type="ECO:0000313" key="9">
    <source>
        <dbReference type="Proteomes" id="UP000248899"/>
    </source>
</evidence>
<dbReference type="InterPro" id="IPR036196">
    <property type="entry name" value="Ptyr_pPase_sf"/>
</dbReference>
<feature type="active site" description="Proton donor" evidence="6">
    <location>
        <position position="114"/>
    </location>
</feature>
<dbReference type="Gene3D" id="3.40.50.2300">
    <property type="match status" value="1"/>
</dbReference>
<keyword evidence="3" id="KW-0378">Hydrolase</keyword>
<proteinExistence type="inferred from homology"/>
<feature type="domain" description="Phosphotyrosine protein phosphatase I" evidence="7">
    <location>
        <begin position="3"/>
        <end position="140"/>
    </location>
</feature>
<evidence type="ECO:0000256" key="5">
    <source>
        <dbReference type="ARBA" id="ARBA00051722"/>
    </source>
</evidence>
<evidence type="ECO:0000256" key="6">
    <source>
        <dbReference type="PIRSR" id="PIRSR617867-1"/>
    </source>
</evidence>
<comment type="catalytic activity">
    <reaction evidence="5">
        <text>O-phospho-L-tyrosyl-[protein] + H2O = L-tyrosyl-[protein] + phosphate</text>
        <dbReference type="Rhea" id="RHEA:10684"/>
        <dbReference type="Rhea" id="RHEA-COMP:10136"/>
        <dbReference type="Rhea" id="RHEA-COMP:20101"/>
        <dbReference type="ChEBI" id="CHEBI:15377"/>
        <dbReference type="ChEBI" id="CHEBI:43474"/>
        <dbReference type="ChEBI" id="CHEBI:46858"/>
        <dbReference type="ChEBI" id="CHEBI:61978"/>
        <dbReference type="EC" id="3.1.3.48"/>
    </reaction>
</comment>
<dbReference type="PANTHER" id="PTHR11717">
    <property type="entry name" value="LOW MOLECULAR WEIGHT PROTEIN TYROSINE PHOSPHATASE"/>
    <property type="match status" value="1"/>
</dbReference>
<organism evidence="8 9">
    <name type="scientific">Burkholderia cepacia</name>
    <name type="common">Pseudomonas cepacia</name>
    <dbReference type="NCBI Taxonomy" id="292"/>
    <lineage>
        <taxon>Bacteria</taxon>
        <taxon>Pseudomonadati</taxon>
        <taxon>Pseudomonadota</taxon>
        <taxon>Betaproteobacteria</taxon>
        <taxon>Burkholderiales</taxon>
        <taxon>Burkholderiaceae</taxon>
        <taxon>Burkholderia</taxon>
        <taxon>Burkholderia cepacia complex</taxon>
    </lineage>
</organism>
<dbReference type="SUPFAM" id="SSF52788">
    <property type="entry name" value="Phosphotyrosine protein phosphatases I"/>
    <property type="match status" value="1"/>
</dbReference>
<dbReference type="RefSeq" id="WP_111938522.1">
    <property type="nucleotide sequence ID" value="NZ_QLUZ01000001.1"/>
</dbReference>
<protein>
    <recommendedName>
        <fullName evidence="2">protein-tyrosine-phosphatase</fullName>
        <ecNumber evidence="2">3.1.3.48</ecNumber>
    </recommendedName>
</protein>
<name>A0AAQ0FME6_BURCE</name>
<dbReference type="CDD" id="cd16343">
    <property type="entry name" value="LMWPTP"/>
    <property type="match status" value="1"/>
</dbReference>
<evidence type="ECO:0000256" key="3">
    <source>
        <dbReference type="ARBA" id="ARBA00022801"/>
    </source>
</evidence>
<reference evidence="8 9" key="1">
    <citation type="submission" date="2018-06" db="EMBL/GenBank/DDBJ databases">
        <title>Towards the identification of Burkholderia cepacia strain which caused fatal septicemia.</title>
        <authorList>
            <person name="Bui L.A.T."/>
            <person name="Zakharova I.B."/>
            <person name="Shpak I.M."/>
            <person name="Teteryatnikova N."/>
            <person name="Ustinov D.V."/>
            <person name="Kuzyutina Y.A."/>
            <person name="Nguyen H.N."/>
            <person name="Antonov A.S."/>
            <person name="Avdyusheva E.F."/>
            <person name="Victorov D.V."/>
        </authorList>
    </citation>
    <scope>NUCLEOTIDE SEQUENCE [LARGE SCALE GENOMIC DNA]</scope>
    <source>
        <strain evidence="8 9">PT02</strain>
    </source>
</reference>
<dbReference type="PANTHER" id="PTHR11717:SF31">
    <property type="entry name" value="LOW MOLECULAR WEIGHT PROTEIN-TYROSINE-PHOSPHATASE ETP-RELATED"/>
    <property type="match status" value="1"/>
</dbReference>
<dbReference type="Pfam" id="PF01451">
    <property type="entry name" value="LMWPc"/>
    <property type="match status" value="1"/>
</dbReference>
<evidence type="ECO:0000256" key="1">
    <source>
        <dbReference type="ARBA" id="ARBA00011063"/>
    </source>
</evidence>
<dbReference type="SMART" id="SM00226">
    <property type="entry name" value="LMWPc"/>
    <property type="match status" value="1"/>
</dbReference>
<feature type="active site" evidence="6">
    <location>
        <position position="15"/>
    </location>
</feature>
<evidence type="ECO:0000256" key="4">
    <source>
        <dbReference type="ARBA" id="ARBA00022912"/>
    </source>
</evidence>
<dbReference type="PRINTS" id="PR00719">
    <property type="entry name" value="LMWPTPASE"/>
</dbReference>
<evidence type="ECO:0000256" key="2">
    <source>
        <dbReference type="ARBA" id="ARBA00013064"/>
    </source>
</evidence>
<dbReference type="AlphaFoldDB" id="A0AAQ0FME6"/>
<comment type="similarity">
    <text evidence="1">Belongs to the low molecular weight phosphotyrosine protein phosphatase family.</text>
</comment>
<dbReference type="EC" id="3.1.3.48" evidence="2"/>
<evidence type="ECO:0000313" key="8">
    <source>
        <dbReference type="EMBL" id="RAQ16205.1"/>
    </source>
</evidence>
<dbReference type="Proteomes" id="UP000248899">
    <property type="component" value="Unassembled WGS sequence"/>
</dbReference>
<sequence>MSRNVLIVCIGNICRSPMGEGLLRVRLPDAYVASAGTSARVGEPAHACAVDVAAYAGIDISAHRAQQLNATLVRRADIVLTMDLAQRREIVARYPFSSGKVFRLGEQEGFDVPDPYLKPASVFRDAYTLIERGVNAWVPRIAALG</sequence>
<comment type="caution">
    <text evidence="8">The sequence shown here is derived from an EMBL/GenBank/DDBJ whole genome shotgun (WGS) entry which is preliminary data.</text>
</comment>
<dbReference type="EMBL" id="QLUZ01000001">
    <property type="protein sequence ID" value="RAQ16205.1"/>
    <property type="molecule type" value="Genomic_DNA"/>
</dbReference>
<gene>
    <name evidence="8" type="ORF">DPR02_00160</name>
</gene>
<evidence type="ECO:0000259" key="7">
    <source>
        <dbReference type="SMART" id="SM00226"/>
    </source>
</evidence>
<dbReference type="InterPro" id="IPR050438">
    <property type="entry name" value="LMW_PTPase"/>
</dbReference>
<feature type="active site" description="Nucleophile" evidence="6">
    <location>
        <position position="9"/>
    </location>
</feature>
<dbReference type="GO" id="GO:0004725">
    <property type="term" value="F:protein tyrosine phosphatase activity"/>
    <property type="evidence" value="ECO:0007669"/>
    <property type="project" value="UniProtKB-EC"/>
</dbReference>